<dbReference type="CDD" id="cd02440">
    <property type="entry name" value="AdoMet_MTases"/>
    <property type="match status" value="1"/>
</dbReference>
<dbReference type="InterPro" id="IPR025714">
    <property type="entry name" value="Methyltranfer_dom"/>
</dbReference>
<keyword evidence="1" id="KW-0808">Transferase</keyword>
<evidence type="ECO:0000256" key="1">
    <source>
        <dbReference type="ARBA" id="ARBA00022679"/>
    </source>
</evidence>
<dbReference type="Proteomes" id="UP000032452">
    <property type="component" value="Unassembled WGS sequence"/>
</dbReference>
<dbReference type="Pfam" id="PF13847">
    <property type="entry name" value="Methyltransf_31"/>
    <property type="match status" value="1"/>
</dbReference>
<name>A0A0D8ZVT1_9CYAN</name>
<reference evidence="3 4" key="1">
    <citation type="submission" date="2015-02" db="EMBL/GenBank/DDBJ databases">
        <title>Draft genome of a novel marine cyanobacterium (Chroococcales) isolated from South Atlantic Ocean.</title>
        <authorList>
            <person name="Rigonato J."/>
            <person name="Alvarenga D.O."/>
            <person name="Branco L.H."/>
            <person name="Varani A.M."/>
            <person name="Brandini F.P."/>
            <person name="Fiore M.F."/>
        </authorList>
    </citation>
    <scope>NUCLEOTIDE SEQUENCE [LARGE SCALE GENOMIC DNA]</scope>
    <source>
        <strain evidence="3 4">CENA595</strain>
    </source>
</reference>
<dbReference type="PANTHER" id="PTHR43861">
    <property type="entry name" value="TRANS-ACONITATE 2-METHYLTRANSFERASE-RELATED"/>
    <property type="match status" value="1"/>
</dbReference>
<organism evidence="3 4">
    <name type="scientific">Aliterella atlantica CENA595</name>
    <dbReference type="NCBI Taxonomy" id="1618023"/>
    <lineage>
        <taxon>Bacteria</taxon>
        <taxon>Bacillati</taxon>
        <taxon>Cyanobacteriota</taxon>
        <taxon>Cyanophyceae</taxon>
        <taxon>Chroococcidiopsidales</taxon>
        <taxon>Aliterellaceae</taxon>
        <taxon>Aliterella</taxon>
    </lineage>
</organism>
<proteinExistence type="predicted"/>
<evidence type="ECO:0000313" key="4">
    <source>
        <dbReference type="Proteomes" id="UP000032452"/>
    </source>
</evidence>
<dbReference type="SUPFAM" id="SSF53335">
    <property type="entry name" value="S-adenosyl-L-methionine-dependent methyltransferases"/>
    <property type="match status" value="1"/>
</dbReference>
<dbReference type="RefSeq" id="WP_045055220.1">
    <property type="nucleotide sequence ID" value="NZ_JYON01000013.1"/>
</dbReference>
<keyword evidence="4" id="KW-1185">Reference proteome</keyword>
<dbReference type="PANTHER" id="PTHR43861:SF3">
    <property type="entry name" value="PUTATIVE (AFU_ORTHOLOGUE AFUA_2G14390)-RELATED"/>
    <property type="match status" value="1"/>
</dbReference>
<gene>
    <name evidence="3" type="ORF">UH38_13680</name>
</gene>
<protein>
    <recommendedName>
        <fullName evidence="2">Methyltransferase domain-containing protein</fullName>
    </recommendedName>
</protein>
<evidence type="ECO:0000259" key="2">
    <source>
        <dbReference type="Pfam" id="PF13847"/>
    </source>
</evidence>
<accession>A0A0D8ZVT1</accession>
<dbReference type="EMBL" id="JYON01000013">
    <property type="protein sequence ID" value="KJH71326.1"/>
    <property type="molecule type" value="Genomic_DNA"/>
</dbReference>
<sequence>MNEYVFASAEQQAEFARLKLLEDAFDAQTQQIIQSLGVAAGWKCLELGPGAGSILAWLSDLVGSSGQVVGVDKNTAFIESISAPQISKIAGDILDVELEDNSFDLIHARYVLVHIVESVKVIDKLIKLLKPGGLLVLEEPAFTAAQVIDNSLPNAQAHQRVNAAISQMFIDLNLEPAIGLKLPLLLQQNNLHIENVLDNRHLSCGNSKVAKVAGSSAATLQTKYVQTQKASVQDVEAYINNSFDSNFWAIYYSTISVVGKKIL</sequence>
<comment type="caution">
    <text evidence="3">The sequence shown here is derived from an EMBL/GenBank/DDBJ whole genome shotgun (WGS) entry which is preliminary data.</text>
</comment>
<evidence type="ECO:0000313" key="3">
    <source>
        <dbReference type="EMBL" id="KJH71326.1"/>
    </source>
</evidence>
<dbReference type="GO" id="GO:0016740">
    <property type="term" value="F:transferase activity"/>
    <property type="evidence" value="ECO:0007669"/>
    <property type="project" value="UniProtKB-KW"/>
</dbReference>
<feature type="domain" description="Methyltransferase" evidence="2">
    <location>
        <begin position="41"/>
        <end position="160"/>
    </location>
</feature>
<dbReference type="InterPro" id="IPR029063">
    <property type="entry name" value="SAM-dependent_MTases_sf"/>
</dbReference>
<dbReference type="AlphaFoldDB" id="A0A0D8ZVT1"/>
<dbReference type="Gene3D" id="3.40.50.150">
    <property type="entry name" value="Vaccinia Virus protein VP39"/>
    <property type="match status" value="1"/>
</dbReference>
<dbReference type="STRING" id="1618023.UH38_13680"/>